<accession>A0A380ZCI6</accession>
<gene>
    <name evidence="1" type="ORF">NCTC11155_03631</name>
</gene>
<dbReference type="STRING" id="483216.BACEGG_00230"/>
<evidence type="ECO:0000313" key="2">
    <source>
        <dbReference type="Proteomes" id="UP000254424"/>
    </source>
</evidence>
<sequence length="42" mass="4933">MAYKYSTKLMKIQQNYGIGKRMLWCIGENNGNMLPECSIFEK</sequence>
<reference evidence="1 2" key="1">
    <citation type="submission" date="2018-06" db="EMBL/GenBank/DDBJ databases">
        <authorList>
            <consortium name="Pathogen Informatics"/>
            <person name="Doyle S."/>
        </authorList>
    </citation>
    <scope>NUCLEOTIDE SEQUENCE [LARGE SCALE GENOMIC DNA]</scope>
    <source>
        <strain evidence="1 2">NCTC11155</strain>
    </source>
</reference>
<protein>
    <submittedName>
        <fullName evidence="1">Uncharacterized protein</fullName>
    </submittedName>
</protein>
<proteinExistence type="predicted"/>
<dbReference type="AlphaFoldDB" id="A0A380ZCI6"/>
<dbReference type="Proteomes" id="UP000254424">
    <property type="component" value="Unassembled WGS sequence"/>
</dbReference>
<dbReference type="EMBL" id="UFSX01000002">
    <property type="protein sequence ID" value="SUV44220.1"/>
    <property type="molecule type" value="Genomic_DNA"/>
</dbReference>
<organism evidence="1 2">
    <name type="scientific">Bacteroides eggerthii</name>
    <dbReference type="NCBI Taxonomy" id="28111"/>
    <lineage>
        <taxon>Bacteria</taxon>
        <taxon>Pseudomonadati</taxon>
        <taxon>Bacteroidota</taxon>
        <taxon>Bacteroidia</taxon>
        <taxon>Bacteroidales</taxon>
        <taxon>Bacteroidaceae</taxon>
        <taxon>Bacteroides</taxon>
    </lineage>
</organism>
<evidence type="ECO:0000313" key="1">
    <source>
        <dbReference type="EMBL" id="SUV44220.1"/>
    </source>
</evidence>
<name>A0A380ZCI6_9BACE</name>